<comment type="caution">
    <text evidence="3">The sequence shown here is derived from an EMBL/GenBank/DDBJ whole genome shotgun (WGS) entry which is preliminary data.</text>
</comment>
<evidence type="ECO:0000256" key="1">
    <source>
        <dbReference type="SAM" id="Phobius"/>
    </source>
</evidence>
<keyword evidence="4" id="KW-1185">Reference proteome</keyword>
<keyword evidence="1" id="KW-0812">Transmembrane</keyword>
<keyword evidence="1" id="KW-0472">Membrane</keyword>
<dbReference type="AlphaFoldDB" id="A0AAE0APJ1"/>
<dbReference type="Proteomes" id="UP001281410">
    <property type="component" value="Unassembled WGS sequence"/>
</dbReference>
<gene>
    <name evidence="3" type="ORF">Dsin_008242</name>
</gene>
<name>A0AAE0APJ1_9ROSI</name>
<accession>A0AAE0APJ1</accession>
<dbReference type="PANTHER" id="PTHR35112">
    <property type="entry name" value="OS08G0360500 PROTEIN"/>
    <property type="match status" value="1"/>
</dbReference>
<feature type="transmembrane region" description="Helical" evidence="1">
    <location>
        <begin position="7"/>
        <end position="29"/>
    </location>
</feature>
<dbReference type="InterPro" id="IPR056698">
    <property type="entry name" value="DUF7796"/>
</dbReference>
<keyword evidence="1" id="KW-1133">Transmembrane helix</keyword>
<dbReference type="Pfam" id="PF25072">
    <property type="entry name" value="DUF7796"/>
    <property type="match status" value="1"/>
</dbReference>
<evidence type="ECO:0000259" key="2">
    <source>
        <dbReference type="Pfam" id="PF25072"/>
    </source>
</evidence>
<dbReference type="EMBL" id="JANJYJ010000003">
    <property type="protein sequence ID" value="KAK3221217.1"/>
    <property type="molecule type" value="Genomic_DNA"/>
</dbReference>
<organism evidence="3 4">
    <name type="scientific">Dipteronia sinensis</name>
    <dbReference type="NCBI Taxonomy" id="43782"/>
    <lineage>
        <taxon>Eukaryota</taxon>
        <taxon>Viridiplantae</taxon>
        <taxon>Streptophyta</taxon>
        <taxon>Embryophyta</taxon>
        <taxon>Tracheophyta</taxon>
        <taxon>Spermatophyta</taxon>
        <taxon>Magnoliopsida</taxon>
        <taxon>eudicotyledons</taxon>
        <taxon>Gunneridae</taxon>
        <taxon>Pentapetalae</taxon>
        <taxon>rosids</taxon>
        <taxon>malvids</taxon>
        <taxon>Sapindales</taxon>
        <taxon>Sapindaceae</taxon>
        <taxon>Hippocastanoideae</taxon>
        <taxon>Acereae</taxon>
        <taxon>Dipteronia</taxon>
    </lineage>
</organism>
<reference evidence="3" key="1">
    <citation type="journal article" date="2023" name="Plant J.">
        <title>Genome sequences and population genomics provide insights into the demographic history, inbreeding, and mutation load of two 'living fossil' tree species of Dipteronia.</title>
        <authorList>
            <person name="Feng Y."/>
            <person name="Comes H.P."/>
            <person name="Chen J."/>
            <person name="Zhu S."/>
            <person name="Lu R."/>
            <person name="Zhang X."/>
            <person name="Li P."/>
            <person name="Qiu J."/>
            <person name="Olsen K.M."/>
            <person name="Qiu Y."/>
        </authorList>
    </citation>
    <scope>NUCLEOTIDE SEQUENCE</scope>
    <source>
        <strain evidence="3">NBL</strain>
    </source>
</reference>
<feature type="domain" description="DUF7796" evidence="2">
    <location>
        <begin position="85"/>
        <end position="133"/>
    </location>
</feature>
<proteinExistence type="predicted"/>
<evidence type="ECO:0000313" key="4">
    <source>
        <dbReference type="Proteomes" id="UP001281410"/>
    </source>
</evidence>
<dbReference type="PANTHER" id="PTHR35112:SF1">
    <property type="entry name" value="RING_FYVE_PHD ZINC FINGER SUPERFAMILY PROTEIN"/>
    <property type="match status" value="1"/>
</dbReference>
<sequence>MSNITKWFLDLDWCLLFLIIPHLLFLSYVPPTNPLFSFGPLQSLFFKCTLTTASASAPTAATNSSKFANHNPGEIRNRSGSNPLDRSRIAMCLVGGAMRFELKGPFIAKNILEVYPNADLLLHNPVDSNAYKF</sequence>
<evidence type="ECO:0000313" key="3">
    <source>
        <dbReference type="EMBL" id="KAK3221217.1"/>
    </source>
</evidence>
<protein>
    <recommendedName>
        <fullName evidence="2">DUF7796 domain-containing protein</fullName>
    </recommendedName>
</protein>